<proteinExistence type="predicted"/>
<keyword evidence="2" id="KW-1185">Reference proteome</keyword>
<reference evidence="1 2" key="1">
    <citation type="submission" date="2017-06" db="EMBL/GenBank/DDBJ databases">
        <title>Aedes aegypti genome working group (AGWG) sequencing and assembly.</title>
        <authorList>
            <consortium name="Aedes aegypti Genome Working Group (AGWG)"/>
            <person name="Matthews B.J."/>
        </authorList>
    </citation>
    <scope>NUCLEOTIDE SEQUENCE [LARGE SCALE GENOMIC DNA]</scope>
    <source>
        <strain evidence="1 2">LVP_AGWG</strain>
    </source>
</reference>
<accession>A0A1S4FPE8</accession>
<gene>
    <name evidence="1" type="primary">5572926</name>
</gene>
<evidence type="ECO:0000313" key="1">
    <source>
        <dbReference type="EnsemblMetazoa" id="AAEL010150-PA"/>
    </source>
</evidence>
<dbReference type="Proteomes" id="UP000008820">
    <property type="component" value="Chromosome 2"/>
</dbReference>
<sequence>MNEYLWEFAQKLPSENQFQVILKSALSISASSKADVGKTNNKWMCRKCKTLWMHGYFHVDEVASTNRYDKLIEKCQNKSSRTRKQQAYLDYLTSRKRVTVKYTCKLCSYKNTCHHR</sequence>
<organism evidence="1 2">
    <name type="scientific">Aedes aegypti</name>
    <name type="common">Yellowfever mosquito</name>
    <name type="synonym">Culex aegypti</name>
    <dbReference type="NCBI Taxonomy" id="7159"/>
    <lineage>
        <taxon>Eukaryota</taxon>
        <taxon>Metazoa</taxon>
        <taxon>Ecdysozoa</taxon>
        <taxon>Arthropoda</taxon>
        <taxon>Hexapoda</taxon>
        <taxon>Insecta</taxon>
        <taxon>Pterygota</taxon>
        <taxon>Neoptera</taxon>
        <taxon>Endopterygota</taxon>
        <taxon>Diptera</taxon>
        <taxon>Nematocera</taxon>
        <taxon>Culicoidea</taxon>
        <taxon>Culicidae</taxon>
        <taxon>Culicinae</taxon>
        <taxon>Aedini</taxon>
        <taxon>Aedes</taxon>
        <taxon>Stegomyia</taxon>
    </lineage>
</organism>
<name>A0A1S4FPE8_AEDAE</name>
<dbReference type="VEuPathDB" id="VectorBase:AAEL010150"/>
<dbReference type="EnsemblMetazoa" id="AAEL010150-RA">
    <property type="protein sequence ID" value="AAEL010150-PA"/>
    <property type="gene ID" value="AAEL010150"/>
</dbReference>
<dbReference type="OrthoDB" id="7739239at2759"/>
<dbReference type="InParanoid" id="A0A1S4FPE8"/>
<protein>
    <submittedName>
        <fullName evidence="1">Uncharacterized protein</fullName>
    </submittedName>
</protein>
<dbReference type="AlphaFoldDB" id="A0A1S4FPE8"/>
<evidence type="ECO:0000313" key="2">
    <source>
        <dbReference type="Proteomes" id="UP000008820"/>
    </source>
</evidence>
<reference evidence="1" key="2">
    <citation type="submission" date="2021-02" db="UniProtKB">
        <authorList>
            <consortium name="EnsemblMetazoa"/>
        </authorList>
    </citation>
    <scope>IDENTIFICATION</scope>
    <source>
        <strain evidence="1">LVP_AGWG</strain>
    </source>
</reference>